<proteinExistence type="predicted"/>
<gene>
    <name evidence="1" type="ORF">GCM10022247_48080</name>
</gene>
<dbReference type="Proteomes" id="UP001501747">
    <property type="component" value="Unassembled WGS sequence"/>
</dbReference>
<protein>
    <recommendedName>
        <fullName evidence="3">SPOR domain-containing protein</fullName>
    </recommendedName>
</protein>
<organism evidence="1 2">
    <name type="scientific">Allokutzneria multivorans</name>
    <dbReference type="NCBI Taxonomy" id="1142134"/>
    <lineage>
        <taxon>Bacteria</taxon>
        <taxon>Bacillati</taxon>
        <taxon>Actinomycetota</taxon>
        <taxon>Actinomycetes</taxon>
        <taxon>Pseudonocardiales</taxon>
        <taxon>Pseudonocardiaceae</taxon>
        <taxon>Allokutzneria</taxon>
    </lineage>
</organism>
<sequence length="64" mass="7428">MVDAENAWYFCLKHHTAEQGKSCRGADRMGPYPDRATAERALEIARQRTERADDQDRTWADDED</sequence>
<comment type="caution">
    <text evidence="1">The sequence shown here is derived from an EMBL/GenBank/DDBJ whole genome shotgun (WGS) entry which is preliminary data.</text>
</comment>
<evidence type="ECO:0000313" key="2">
    <source>
        <dbReference type="Proteomes" id="UP001501747"/>
    </source>
</evidence>
<dbReference type="EMBL" id="BAABAL010000017">
    <property type="protein sequence ID" value="GAA4018810.1"/>
    <property type="molecule type" value="Genomic_DNA"/>
</dbReference>
<keyword evidence="2" id="KW-1185">Reference proteome</keyword>
<evidence type="ECO:0008006" key="3">
    <source>
        <dbReference type="Google" id="ProtNLM"/>
    </source>
</evidence>
<dbReference type="RefSeq" id="WP_344878614.1">
    <property type="nucleotide sequence ID" value="NZ_BAABAL010000017.1"/>
</dbReference>
<accession>A0ABP7SZJ8</accession>
<evidence type="ECO:0000313" key="1">
    <source>
        <dbReference type="EMBL" id="GAA4018810.1"/>
    </source>
</evidence>
<reference evidence="2" key="1">
    <citation type="journal article" date="2019" name="Int. J. Syst. Evol. Microbiol.">
        <title>The Global Catalogue of Microorganisms (GCM) 10K type strain sequencing project: providing services to taxonomists for standard genome sequencing and annotation.</title>
        <authorList>
            <consortium name="The Broad Institute Genomics Platform"/>
            <consortium name="The Broad Institute Genome Sequencing Center for Infectious Disease"/>
            <person name="Wu L."/>
            <person name="Ma J."/>
        </authorList>
    </citation>
    <scope>NUCLEOTIDE SEQUENCE [LARGE SCALE GENOMIC DNA]</scope>
    <source>
        <strain evidence="2">JCM 17342</strain>
    </source>
</reference>
<name>A0ABP7SZJ8_9PSEU</name>